<keyword evidence="2" id="KW-0472">Membrane</keyword>
<feature type="region of interest" description="Disordered" evidence="1">
    <location>
        <begin position="59"/>
        <end position="89"/>
    </location>
</feature>
<protein>
    <submittedName>
        <fullName evidence="3">Uncharacterized protein</fullName>
    </submittedName>
</protein>
<dbReference type="EMBL" id="JANFNG010000034">
    <property type="protein sequence ID" value="MCQ4084351.1"/>
    <property type="molecule type" value="Genomic_DNA"/>
</dbReference>
<proteinExistence type="predicted"/>
<keyword evidence="4" id="KW-1185">Reference proteome</keyword>
<organism evidence="3 4">
    <name type="scientific">Streptomyces humicola</name>
    <dbReference type="NCBI Taxonomy" id="2953240"/>
    <lineage>
        <taxon>Bacteria</taxon>
        <taxon>Bacillati</taxon>
        <taxon>Actinomycetota</taxon>
        <taxon>Actinomycetes</taxon>
        <taxon>Kitasatosporales</taxon>
        <taxon>Streptomycetaceae</taxon>
        <taxon>Streptomyces</taxon>
    </lineage>
</organism>
<keyword evidence="2" id="KW-0812">Transmembrane</keyword>
<feature type="transmembrane region" description="Helical" evidence="2">
    <location>
        <begin position="33"/>
        <end position="56"/>
    </location>
</feature>
<sequence length="179" mass="18300">MNHNQPPANPYPYGQQPGYGPPQQPQKKSRKGLFGCLGCSGALALLVIIGLVAAGATGTTTGAHSNSSGSPTATAPSSSALNQKPTPTAAPTVVMTDSGSGIKNTPSFTVGGNWTLQYTFNCAALGQPGNFIVTDETGMPLANELKSQGSGQDPQYDAGTHHLQINSECDWTVKVVNGG</sequence>
<feature type="region of interest" description="Disordered" evidence="1">
    <location>
        <begin position="1"/>
        <end position="27"/>
    </location>
</feature>
<evidence type="ECO:0000256" key="2">
    <source>
        <dbReference type="SAM" id="Phobius"/>
    </source>
</evidence>
<evidence type="ECO:0000313" key="3">
    <source>
        <dbReference type="EMBL" id="MCQ4084351.1"/>
    </source>
</evidence>
<comment type="caution">
    <text evidence="3">The sequence shown here is derived from an EMBL/GenBank/DDBJ whole genome shotgun (WGS) entry which is preliminary data.</text>
</comment>
<name>A0ABT1Q348_9ACTN</name>
<dbReference type="RefSeq" id="WP_255923416.1">
    <property type="nucleotide sequence ID" value="NZ_JANFNG010000034.1"/>
</dbReference>
<gene>
    <name evidence="3" type="ORF">NGB36_28160</name>
</gene>
<dbReference type="Proteomes" id="UP001057702">
    <property type="component" value="Unassembled WGS sequence"/>
</dbReference>
<reference evidence="3" key="1">
    <citation type="submission" date="2022-06" db="EMBL/GenBank/DDBJ databases">
        <title>Draft genome sequence of Streptomyces sp. RB6PN25 isolated from peat swamp forest in Thailand.</title>
        <authorList>
            <person name="Duangmal K."/>
            <person name="Klaysubun C."/>
        </authorList>
    </citation>
    <scope>NUCLEOTIDE SEQUENCE</scope>
    <source>
        <strain evidence="3">RB6PN25</strain>
    </source>
</reference>
<accession>A0ABT1Q348</accession>
<keyword evidence="2" id="KW-1133">Transmembrane helix</keyword>
<evidence type="ECO:0000313" key="4">
    <source>
        <dbReference type="Proteomes" id="UP001057702"/>
    </source>
</evidence>
<evidence type="ECO:0000256" key="1">
    <source>
        <dbReference type="SAM" id="MobiDB-lite"/>
    </source>
</evidence>